<feature type="region of interest" description="Disordered" evidence="1">
    <location>
        <begin position="189"/>
        <end position="245"/>
    </location>
</feature>
<dbReference type="HOGENOM" id="CLU_464728_0_0_1"/>
<sequence>MNQPGAQNRPGNAAGGSGIAQGWPLPTRGARSRTTRQLNAQAGPSSQLPQPAVTHNEYPTPPPTYSSPAPAADPALPAAPATQQSPASILERIGQQLADNHDEMIEHLDENFDLIIQHLEGLNGTMRQIRDTNLNTLSESFHSANAEVFALNDAGAPPAPTADPNVRAENAVSMQPEPLADSETYSSMYASTETETPRASAPLGRPSMIAGAASSLPPAAAGHDRQPLGSQPSGELGGEGSAHGERTLRRRHAFRSLSLPVDEASNIAAGTGGNASTSLDANRIFSRPASILSAGVDQETGWQGPLGMPHPAPNAATTGDYEPQAVDAQAELVEDPVLTLVGCRATSELCPGTLQLVIDVGTDGVIDKGDMLLFFGDFDMAIQRLPGICAERAVEWSQLFLRIRRSNFKGQDAMLKVMQGLRSYLHCFIGVQLVMDERAVPCDLPEQADFADGFARLLSLSVDGGVTLDRLFLFPLYNLRHLVIRSMMNTANMSAILCRAKMLDILCLDNRGAFDRIRGTRLAEISPDASIPPAMYIEADNPTALLPLFRAADSVTTNIRLRVRGGRVSSQVQNLFAHHASWTLATQ</sequence>
<keyword evidence="3" id="KW-1185">Reference proteome</keyword>
<dbReference type="KEGG" id="scm:SCHCO_02753637"/>
<name>D8QL04_SCHCM</name>
<organism evidence="3">
    <name type="scientific">Schizophyllum commune (strain H4-8 / FGSC 9210)</name>
    <name type="common">Split gill fungus</name>
    <dbReference type="NCBI Taxonomy" id="578458"/>
    <lineage>
        <taxon>Eukaryota</taxon>
        <taxon>Fungi</taxon>
        <taxon>Dikarya</taxon>
        <taxon>Basidiomycota</taxon>
        <taxon>Agaricomycotina</taxon>
        <taxon>Agaricomycetes</taxon>
        <taxon>Agaricomycetidae</taxon>
        <taxon>Agaricales</taxon>
        <taxon>Schizophyllaceae</taxon>
        <taxon>Schizophyllum</taxon>
    </lineage>
</organism>
<feature type="non-terminal residue" evidence="2">
    <location>
        <position position="587"/>
    </location>
</feature>
<evidence type="ECO:0000313" key="2">
    <source>
        <dbReference type="EMBL" id="EFI91431.1"/>
    </source>
</evidence>
<dbReference type="Proteomes" id="UP000007431">
    <property type="component" value="Unassembled WGS sequence"/>
</dbReference>
<reference evidence="2 3" key="1">
    <citation type="journal article" date="2010" name="Nat. Biotechnol.">
        <title>Genome sequence of the model mushroom Schizophyllum commune.</title>
        <authorList>
            <person name="Ohm R.A."/>
            <person name="de Jong J.F."/>
            <person name="Lugones L.G."/>
            <person name="Aerts A."/>
            <person name="Kothe E."/>
            <person name="Stajich J.E."/>
            <person name="de Vries R.P."/>
            <person name="Record E."/>
            <person name="Levasseur A."/>
            <person name="Baker S.E."/>
            <person name="Bartholomew K.A."/>
            <person name="Coutinho P.M."/>
            <person name="Erdmann S."/>
            <person name="Fowler T.J."/>
            <person name="Gathman A.C."/>
            <person name="Lombard V."/>
            <person name="Henrissat B."/>
            <person name="Knabe N."/>
            <person name="Kuees U."/>
            <person name="Lilly W.W."/>
            <person name="Lindquist E."/>
            <person name="Lucas S."/>
            <person name="Magnuson J.K."/>
            <person name="Piumi F."/>
            <person name="Raudaskoski M."/>
            <person name="Salamov A."/>
            <person name="Schmutz J."/>
            <person name="Schwarze F.W.M.R."/>
            <person name="vanKuyk P.A."/>
            <person name="Horton J.S."/>
            <person name="Grigoriev I.V."/>
            <person name="Woesten H.A.B."/>
        </authorList>
    </citation>
    <scope>NUCLEOTIDE SEQUENCE [LARGE SCALE GENOMIC DNA]</scope>
    <source>
        <strain evidence="3">H4-8 / FGSC 9210</strain>
    </source>
</reference>
<feature type="compositionally biased region" description="Low complexity" evidence="1">
    <location>
        <begin position="210"/>
        <end position="221"/>
    </location>
</feature>
<accession>D8QL04</accession>
<feature type="region of interest" description="Disordered" evidence="1">
    <location>
        <begin position="1"/>
        <end position="85"/>
    </location>
</feature>
<proteinExistence type="predicted"/>
<dbReference type="GeneID" id="9593067"/>
<dbReference type="InParanoid" id="D8QL04"/>
<evidence type="ECO:0000256" key="1">
    <source>
        <dbReference type="SAM" id="MobiDB-lite"/>
    </source>
</evidence>
<dbReference type="VEuPathDB" id="FungiDB:SCHCODRAFT_02753637"/>
<dbReference type="OrthoDB" id="10504975at2759"/>
<feature type="compositionally biased region" description="Low complexity" evidence="1">
    <location>
        <begin position="66"/>
        <end position="85"/>
    </location>
</feature>
<feature type="compositionally biased region" description="Polar residues" evidence="1">
    <location>
        <begin position="1"/>
        <end position="10"/>
    </location>
</feature>
<feature type="compositionally biased region" description="Polar residues" evidence="1">
    <location>
        <begin position="35"/>
        <end position="49"/>
    </location>
</feature>
<feature type="region of interest" description="Disordered" evidence="1">
    <location>
        <begin position="300"/>
        <end position="320"/>
    </location>
</feature>
<protein>
    <submittedName>
        <fullName evidence="2">Uncharacterized protein</fullName>
    </submittedName>
</protein>
<evidence type="ECO:0000313" key="3">
    <source>
        <dbReference type="Proteomes" id="UP000007431"/>
    </source>
</evidence>
<dbReference type="EMBL" id="GL377317">
    <property type="protein sequence ID" value="EFI91431.1"/>
    <property type="molecule type" value="Genomic_DNA"/>
</dbReference>
<gene>
    <name evidence="2" type="ORF">SCHCODRAFT_114518</name>
</gene>
<dbReference type="AlphaFoldDB" id="D8QL04"/>
<dbReference type="RefSeq" id="XP_003026334.1">
    <property type="nucleotide sequence ID" value="XM_003026288.1"/>
</dbReference>